<dbReference type="AlphaFoldDB" id="A0A1C0YZE7"/>
<keyword evidence="2" id="KW-0418">Kinase</keyword>
<dbReference type="SUPFAM" id="SSF109604">
    <property type="entry name" value="HD-domain/PDEase-like"/>
    <property type="match status" value="1"/>
</dbReference>
<dbReference type="PANTHER" id="PTHR43155">
    <property type="entry name" value="CYCLIC DI-GMP PHOSPHODIESTERASE PA4108-RELATED"/>
    <property type="match status" value="1"/>
</dbReference>
<name>A0A1C0YZE7_9BACL</name>
<dbReference type="OrthoDB" id="9759601at2"/>
<dbReference type="Proteomes" id="UP000093482">
    <property type="component" value="Unassembled WGS sequence"/>
</dbReference>
<dbReference type="InterPro" id="IPR006675">
    <property type="entry name" value="HDIG_dom"/>
</dbReference>
<evidence type="ECO:0000313" key="3">
    <source>
        <dbReference type="Proteomes" id="UP000093482"/>
    </source>
</evidence>
<feature type="domain" description="HD-GYP" evidence="1">
    <location>
        <begin position="113"/>
        <end position="309"/>
    </location>
</feature>
<dbReference type="GO" id="GO:0016301">
    <property type="term" value="F:kinase activity"/>
    <property type="evidence" value="ECO:0007669"/>
    <property type="project" value="UniProtKB-KW"/>
</dbReference>
<sequence>MRLISIDTLKVGMIIGRTIWNEAGHPLLQRGVKVSPTMLDRLKQLNIKYTYIDDELTAGIEIEETVPVKVRQQVVANITQSFDSIRKMEGKKASFVIEKQAKVLNSLVDNLLDTILNSKEILTVLTDAYLYDEYIYQHSFQVSLYALAIGRELGYNANELHILGLGAILHDVGKMSIRTELLQKPTRLTDAEYEEVKTHARHGFDILRNLHTMSLIVAHCAFQHHERLDGSGYPRGLVDFEIHPYAKIIAVADVFDAMTSNRVYRDKMLPYEAIKIIESGKGTLYDAKVVDALKRTVMHYPNGSVVLLSDGRRGVISRQNTATPGMPWVRIFEENGQHLAATYECNLQQHAEVTIEAVDLSYTYTSDV</sequence>
<dbReference type="SMART" id="SM00471">
    <property type="entry name" value="HDc"/>
    <property type="match status" value="1"/>
</dbReference>
<organism evidence="2 3">
    <name type="scientific">Caryophanon latum</name>
    <dbReference type="NCBI Taxonomy" id="33977"/>
    <lineage>
        <taxon>Bacteria</taxon>
        <taxon>Bacillati</taxon>
        <taxon>Bacillota</taxon>
        <taxon>Bacilli</taxon>
        <taxon>Bacillales</taxon>
        <taxon>Caryophanaceae</taxon>
        <taxon>Caryophanon</taxon>
    </lineage>
</organism>
<dbReference type="InterPro" id="IPR037522">
    <property type="entry name" value="HD_GYP_dom"/>
</dbReference>
<keyword evidence="3" id="KW-1185">Reference proteome</keyword>
<dbReference type="Gene3D" id="1.10.3210.10">
    <property type="entry name" value="Hypothetical protein af1432"/>
    <property type="match status" value="1"/>
</dbReference>
<gene>
    <name evidence="2" type="ORF">A6K76_06655</name>
</gene>
<accession>A0A1C0YZE7</accession>
<dbReference type="EMBL" id="MATO01000015">
    <property type="protein sequence ID" value="OCS92557.1"/>
    <property type="molecule type" value="Genomic_DNA"/>
</dbReference>
<dbReference type="NCBIfam" id="TIGR00277">
    <property type="entry name" value="HDIG"/>
    <property type="match status" value="1"/>
</dbReference>
<dbReference type="RefSeq" id="WP_066462440.1">
    <property type="nucleotide sequence ID" value="NZ_MATO01000015.1"/>
</dbReference>
<comment type="caution">
    <text evidence="2">The sequence shown here is derived from an EMBL/GenBank/DDBJ whole genome shotgun (WGS) entry which is preliminary data.</text>
</comment>
<dbReference type="CDD" id="cd00077">
    <property type="entry name" value="HDc"/>
    <property type="match status" value="1"/>
</dbReference>
<evidence type="ECO:0000313" key="2">
    <source>
        <dbReference type="EMBL" id="OCS92557.1"/>
    </source>
</evidence>
<dbReference type="Pfam" id="PF13487">
    <property type="entry name" value="HD_5"/>
    <property type="match status" value="1"/>
</dbReference>
<reference evidence="2 3" key="1">
    <citation type="submission" date="2016-07" db="EMBL/GenBank/DDBJ databases">
        <title>Caryophanon latum genome sequencing.</title>
        <authorList>
            <person name="Verma A."/>
            <person name="Pal Y."/>
            <person name="Krishnamurthi S."/>
        </authorList>
    </citation>
    <scope>NUCLEOTIDE SEQUENCE [LARGE SCALE GENOMIC DNA]</scope>
    <source>
        <strain evidence="2 3">DSM 14151</strain>
    </source>
</reference>
<protein>
    <submittedName>
        <fullName evidence="2">Histidine kinase</fullName>
    </submittedName>
</protein>
<dbReference type="PROSITE" id="PS51832">
    <property type="entry name" value="HD_GYP"/>
    <property type="match status" value="1"/>
</dbReference>
<evidence type="ECO:0000259" key="1">
    <source>
        <dbReference type="PROSITE" id="PS51832"/>
    </source>
</evidence>
<dbReference type="InterPro" id="IPR003607">
    <property type="entry name" value="HD/PDEase_dom"/>
</dbReference>
<dbReference type="PANTHER" id="PTHR43155:SF2">
    <property type="entry name" value="CYCLIC DI-GMP PHOSPHODIESTERASE PA4108"/>
    <property type="match status" value="1"/>
</dbReference>
<proteinExistence type="predicted"/>
<keyword evidence="2" id="KW-0808">Transferase</keyword>